<organism evidence="2 3">
    <name type="scientific">Streptomyces radiopugnans</name>
    <dbReference type="NCBI Taxonomy" id="403935"/>
    <lineage>
        <taxon>Bacteria</taxon>
        <taxon>Bacillati</taxon>
        <taxon>Actinomycetota</taxon>
        <taxon>Actinomycetes</taxon>
        <taxon>Kitasatosporales</taxon>
        <taxon>Streptomycetaceae</taxon>
        <taxon>Streptomyces</taxon>
    </lineage>
</organism>
<dbReference type="PROSITE" id="PS51257">
    <property type="entry name" value="PROKAR_LIPOPROTEIN"/>
    <property type="match status" value="1"/>
</dbReference>
<dbReference type="InterPro" id="IPR006311">
    <property type="entry name" value="TAT_signal"/>
</dbReference>
<sequence>MGTTRRTVVTALAAAGVLLLGGCGQTDGTGGPGGAAAGEAGAAGRSVPPELVGSWSTDRSVNFDTTVFSFYEDGVFTQEVGTARVTGRYEVRDSTLVTFPEEGKPKAYTWRTGEGGCLYLDGVRHCPYS</sequence>
<dbReference type="Proteomes" id="UP000199055">
    <property type="component" value="Unassembled WGS sequence"/>
</dbReference>
<gene>
    <name evidence="2" type="ORF">SAMN05216481_101826</name>
</gene>
<proteinExistence type="predicted"/>
<evidence type="ECO:0000313" key="2">
    <source>
        <dbReference type="EMBL" id="SEP70366.1"/>
    </source>
</evidence>
<feature type="region of interest" description="Disordered" evidence="1">
    <location>
        <begin position="29"/>
        <end position="49"/>
    </location>
</feature>
<dbReference type="AlphaFoldDB" id="A0A1H9A0U8"/>
<evidence type="ECO:0000313" key="3">
    <source>
        <dbReference type="Proteomes" id="UP000199055"/>
    </source>
</evidence>
<accession>A0A1H9A0U8</accession>
<evidence type="ECO:0000256" key="1">
    <source>
        <dbReference type="SAM" id="MobiDB-lite"/>
    </source>
</evidence>
<reference evidence="2 3" key="1">
    <citation type="submission" date="2016-10" db="EMBL/GenBank/DDBJ databases">
        <authorList>
            <person name="de Groot N.N."/>
        </authorList>
    </citation>
    <scope>NUCLEOTIDE SEQUENCE [LARGE SCALE GENOMIC DNA]</scope>
    <source>
        <strain evidence="2 3">CGMCC 4.3519</strain>
    </source>
</reference>
<protein>
    <recommendedName>
        <fullName evidence="4">Lipoprotein</fullName>
    </recommendedName>
</protein>
<dbReference type="PROSITE" id="PS51318">
    <property type="entry name" value="TAT"/>
    <property type="match status" value="1"/>
</dbReference>
<keyword evidence="3" id="KW-1185">Reference proteome</keyword>
<dbReference type="EMBL" id="FOET01000001">
    <property type="protein sequence ID" value="SEP70366.1"/>
    <property type="molecule type" value="Genomic_DNA"/>
</dbReference>
<name>A0A1H9A0U8_9ACTN</name>
<evidence type="ECO:0008006" key="4">
    <source>
        <dbReference type="Google" id="ProtNLM"/>
    </source>
</evidence>